<organism evidence="2 3">
    <name type="scientific">Spirosoma soli</name>
    <dbReference type="NCBI Taxonomy" id="1770529"/>
    <lineage>
        <taxon>Bacteria</taxon>
        <taxon>Pseudomonadati</taxon>
        <taxon>Bacteroidota</taxon>
        <taxon>Cytophagia</taxon>
        <taxon>Cytophagales</taxon>
        <taxon>Cytophagaceae</taxon>
        <taxon>Spirosoma</taxon>
    </lineage>
</organism>
<proteinExistence type="predicted"/>
<dbReference type="EMBL" id="JBHULN010000002">
    <property type="protein sequence ID" value="MFD2570001.1"/>
    <property type="molecule type" value="Genomic_DNA"/>
</dbReference>
<feature type="signal peptide" evidence="1">
    <location>
        <begin position="1"/>
        <end position="17"/>
    </location>
</feature>
<name>A0ABW5M0E4_9BACT</name>
<keyword evidence="3" id="KW-1185">Reference proteome</keyword>
<reference evidence="3" key="1">
    <citation type="journal article" date="2019" name="Int. J. Syst. Evol. Microbiol.">
        <title>The Global Catalogue of Microorganisms (GCM) 10K type strain sequencing project: providing services to taxonomists for standard genome sequencing and annotation.</title>
        <authorList>
            <consortium name="The Broad Institute Genomics Platform"/>
            <consortium name="The Broad Institute Genome Sequencing Center for Infectious Disease"/>
            <person name="Wu L."/>
            <person name="Ma J."/>
        </authorList>
    </citation>
    <scope>NUCLEOTIDE SEQUENCE [LARGE SCALE GENOMIC DNA]</scope>
    <source>
        <strain evidence="3">KCTC 42805</strain>
    </source>
</reference>
<protein>
    <recommendedName>
        <fullName evidence="4">DUF4225 domain-containing protein</fullName>
    </recommendedName>
</protein>
<dbReference type="RefSeq" id="WP_381520009.1">
    <property type="nucleotide sequence ID" value="NZ_JBHULN010000002.1"/>
</dbReference>
<evidence type="ECO:0000313" key="2">
    <source>
        <dbReference type="EMBL" id="MFD2570001.1"/>
    </source>
</evidence>
<feature type="chain" id="PRO_5045498109" description="DUF4225 domain-containing protein" evidence="1">
    <location>
        <begin position="18"/>
        <end position="382"/>
    </location>
</feature>
<accession>A0ABW5M0E4</accession>
<evidence type="ECO:0000256" key="1">
    <source>
        <dbReference type="SAM" id="SignalP"/>
    </source>
</evidence>
<sequence>MNRLLLLLMLSPLLCLAQQATIDTLHWSATRRLQLSDFHSPTQPGLGGSEFYYQIGYEVRPTSLGSQHAIDAFCLMFRNTSWVSETARNERTLAYNQVLFDLVEVHTRQMKAKLIALGTDRQFKNKAKQIEYLTNAELGAEVNRFRAETGGGDDLPALQRWQRQVVQRLYSTPDLITTYRSSKVGYGIFLGAGAALSTGPLAQTLGTSAGAALGIDIAVGRTMFLLYPTLYNGTIRSGFSYKNQSWETGMRVSPTLVEIGFGRVAYDSPRTRLIPYIGYRLLNLLPGDRNDERYKDFSLQNHAPDIGVLFDIKLGDNTDKPDQSEDNFWFVRTKISYSPMLDSKPFSGGLINLQIGLGGFGRIRKVSYRPEPTVIVLPDHLH</sequence>
<evidence type="ECO:0008006" key="4">
    <source>
        <dbReference type="Google" id="ProtNLM"/>
    </source>
</evidence>
<comment type="caution">
    <text evidence="2">The sequence shown here is derived from an EMBL/GenBank/DDBJ whole genome shotgun (WGS) entry which is preliminary data.</text>
</comment>
<keyword evidence="1" id="KW-0732">Signal</keyword>
<gene>
    <name evidence="2" type="ORF">ACFSUS_05105</name>
</gene>
<evidence type="ECO:0000313" key="3">
    <source>
        <dbReference type="Proteomes" id="UP001597469"/>
    </source>
</evidence>
<dbReference type="Proteomes" id="UP001597469">
    <property type="component" value="Unassembled WGS sequence"/>
</dbReference>